<reference evidence="2 3" key="1">
    <citation type="submission" date="2017-11" db="EMBL/GenBank/DDBJ databases">
        <title>Reclassification of Bisgaard taxon 7 as Conservatibacter flavescens gen. nov., sp. nov.</title>
        <authorList>
            <person name="Christensen H."/>
        </authorList>
    </citation>
    <scope>NUCLEOTIDE SEQUENCE [LARGE SCALE GENOMIC DNA]</scope>
    <source>
        <strain evidence="2 3">7_4</strain>
    </source>
</reference>
<dbReference type="RefSeq" id="WP_100288457.1">
    <property type="nucleotide sequence ID" value="NZ_PHHA01000008.1"/>
</dbReference>
<dbReference type="AlphaFoldDB" id="A0A2M8S3H7"/>
<gene>
    <name evidence="2" type="ORF">CVP05_04845</name>
</gene>
<dbReference type="InterPro" id="IPR031807">
    <property type="entry name" value="HicB-like"/>
</dbReference>
<protein>
    <submittedName>
        <fullName evidence="2">CopG family transcriptional regulator</fullName>
    </submittedName>
</protein>
<sequence length="147" mass="16948">MLFTIGVETPKNENEAFGLCVPALFNENYSCYSGADKVEDIVPMVTDAIHSMLETMVEDGFDITTIKDLGFMRYKNQDDFEFCDSWLLVDVDITAYFGKRQRVNIVLPQYLLDRIDQRVANNPIYKDRSHFLALASQRELVGSELRY</sequence>
<proteinExistence type="predicted"/>
<feature type="domain" description="HicB-like antitoxin of toxin-antitoxin system" evidence="1">
    <location>
        <begin position="5"/>
        <end position="135"/>
    </location>
</feature>
<name>A0A2M8S3H7_9PAST</name>
<dbReference type="Proteomes" id="UP000229329">
    <property type="component" value="Unassembled WGS sequence"/>
</dbReference>
<dbReference type="Pfam" id="PF15919">
    <property type="entry name" value="HicB_lk_antitox"/>
    <property type="match status" value="1"/>
</dbReference>
<evidence type="ECO:0000313" key="2">
    <source>
        <dbReference type="EMBL" id="PJG85686.1"/>
    </source>
</evidence>
<comment type="caution">
    <text evidence="2">The sequence shown here is derived from an EMBL/GenBank/DDBJ whole genome shotgun (WGS) entry which is preliminary data.</text>
</comment>
<dbReference type="InterPro" id="IPR035069">
    <property type="entry name" value="TTHA1013/TTHA0281-like"/>
</dbReference>
<dbReference type="SUPFAM" id="SSF143100">
    <property type="entry name" value="TTHA1013/TTHA0281-like"/>
    <property type="match status" value="1"/>
</dbReference>
<organism evidence="2 3">
    <name type="scientific">Conservatibacter flavescens</name>
    <dbReference type="NCBI Taxonomy" id="28161"/>
    <lineage>
        <taxon>Bacteria</taxon>
        <taxon>Pseudomonadati</taxon>
        <taxon>Pseudomonadota</taxon>
        <taxon>Gammaproteobacteria</taxon>
        <taxon>Pasteurellales</taxon>
        <taxon>Pasteurellaceae</taxon>
        <taxon>Conservatibacter</taxon>
    </lineage>
</organism>
<evidence type="ECO:0000313" key="3">
    <source>
        <dbReference type="Proteomes" id="UP000229329"/>
    </source>
</evidence>
<evidence type="ECO:0000259" key="1">
    <source>
        <dbReference type="Pfam" id="PF15919"/>
    </source>
</evidence>
<dbReference type="EMBL" id="PHHA01000008">
    <property type="protein sequence ID" value="PJG85686.1"/>
    <property type="molecule type" value="Genomic_DNA"/>
</dbReference>
<dbReference type="Gene3D" id="3.30.160.250">
    <property type="match status" value="1"/>
</dbReference>
<accession>A0A2M8S3H7</accession>
<keyword evidence="3" id="KW-1185">Reference proteome</keyword>
<dbReference type="OrthoDB" id="9807959at2"/>